<dbReference type="EMBL" id="REGN01002291">
    <property type="protein sequence ID" value="RNA29048.1"/>
    <property type="molecule type" value="Genomic_DNA"/>
</dbReference>
<reference evidence="1 2" key="1">
    <citation type="journal article" date="2018" name="Sci. Rep.">
        <title>Genomic signatures of local adaptation to the degree of environmental predictability in rotifers.</title>
        <authorList>
            <person name="Franch-Gras L."/>
            <person name="Hahn C."/>
            <person name="Garcia-Roger E.M."/>
            <person name="Carmona M.J."/>
            <person name="Serra M."/>
            <person name="Gomez A."/>
        </authorList>
    </citation>
    <scope>NUCLEOTIDE SEQUENCE [LARGE SCALE GENOMIC DNA]</scope>
    <source>
        <strain evidence="1">HYR1</strain>
    </source>
</reference>
<comment type="caution">
    <text evidence="1">The sequence shown here is derived from an EMBL/GenBank/DDBJ whole genome shotgun (WGS) entry which is preliminary data.</text>
</comment>
<keyword evidence="2" id="KW-1185">Reference proteome</keyword>
<dbReference type="AlphaFoldDB" id="A0A3M7S090"/>
<proteinExistence type="predicted"/>
<evidence type="ECO:0000313" key="2">
    <source>
        <dbReference type="Proteomes" id="UP000276133"/>
    </source>
</evidence>
<name>A0A3M7S090_BRAPC</name>
<accession>A0A3M7S090</accession>
<dbReference type="Proteomes" id="UP000276133">
    <property type="component" value="Unassembled WGS sequence"/>
</dbReference>
<evidence type="ECO:0000313" key="1">
    <source>
        <dbReference type="EMBL" id="RNA29048.1"/>
    </source>
</evidence>
<gene>
    <name evidence="1" type="ORF">BpHYR1_031248</name>
</gene>
<organism evidence="1 2">
    <name type="scientific">Brachionus plicatilis</name>
    <name type="common">Marine rotifer</name>
    <name type="synonym">Brachionus muelleri</name>
    <dbReference type="NCBI Taxonomy" id="10195"/>
    <lineage>
        <taxon>Eukaryota</taxon>
        <taxon>Metazoa</taxon>
        <taxon>Spiralia</taxon>
        <taxon>Gnathifera</taxon>
        <taxon>Rotifera</taxon>
        <taxon>Eurotatoria</taxon>
        <taxon>Monogononta</taxon>
        <taxon>Pseudotrocha</taxon>
        <taxon>Ploima</taxon>
        <taxon>Brachionidae</taxon>
        <taxon>Brachionus</taxon>
    </lineage>
</organism>
<protein>
    <submittedName>
        <fullName evidence="1">Uncharacterized protein</fullName>
    </submittedName>
</protein>
<sequence>MDDDEEFVRQPAQTCCALVQSRYNSIWARCVANSSSSLSSSVSSTHHLCACSKSNLVKETS</sequence>